<evidence type="ECO:0000313" key="2">
    <source>
        <dbReference type="EMBL" id="GBP74659.1"/>
    </source>
</evidence>
<name>A0A4C1YJ51_EUMVA</name>
<dbReference type="AlphaFoldDB" id="A0A4C1YJ51"/>
<sequence length="151" mass="17024">MARCAVSNFEEFLISRFDLTCFKNSRKDVQKWAKGIDLPHISVDRGAQRVTFAIRDSAPSLARLPPSRLPRRRGVQPPRAPPLYNIYAPRQLTPLAYLRAEQNKGTPTEAKHADVTAASERRIIEFAAERLADPPYGIEIKKNTIRDVASI</sequence>
<comment type="caution">
    <text evidence="2">The sequence shown here is derived from an EMBL/GenBank/DDBJ whole genome shotgun (WGS) entry which is preliminary data.</text>
</comment>
<organism evidence="2 3">
    <name type="scientific">Eumeta variegata</name>
    <name type="common">Bagworm moth</name>
    <name type="synonym">Eumeta japonica</name>
    <dbReference type="NCBI Taxonomy" id="151549"/>
    <lineage>
        <taxon>Eukaryota</taxon>
        <taxon>Metazoa</taxon>
        <taxon>Ecdysozoa</taxon>
        <taxon>Arthropoda</taxon>
        <taxon>Hexapoda</taxon>
        <taxon>Insecta</taxon>
        <taxon>Pterygota</taxon>
        <taxon>Neoptera</taxon>
        <taxon>Endopterygota</taxon>
        <taxon>Lepidoptera</taxon>
        <taxon>Glossata</taxon>
        <taxon>Ditrysia</taxon>
        <taxon>Tineoidea</taxon>
        <taxon>Psychidae</taxon>
        <taxon>Oiketicinae</taxon>
        <taxon>Eumeta</taxon>
    </lineage>
</organism>
<evidence type="ECO:0000313" key="3">
    <source>
        <dbReference type="Proteomes" id="UP000299102"/>
    </source>
</evidence>
<protein>
    <submittedName>
        <fullName evidence="2">Uncharacterized protein</fullName>
    </submittedName>
</protein>
<accession>A0A4C1YJ51</accession>
<dbReference type="Proteomes" id="UP000299102">
    <property type="component" value="Unassembled WGS sequence"/>
</dbReference>
<proteinExistence type="predicted"/>
<gene>
    <name evidence="2" type="ORF">EVAR_51584_1</name>
</gene>
<feature type="region of interest" description="Disordered" evidence="1">
    <location>
        <begin position="63"/>
        <end position="83"/>
    </location>
</feature>
<reference evidence="2 3" key="1">
    <citation type="journal article" date="2019" name="Commun. Biol.">
        <title>The bagworm genome reveals a unique fibroin gene that provides high tensile strength.</title>
        <authorList>
            <person name="Kono N."/>
            <person name="Nakamura H."/>
            <person name="Ohtoshi R."/>
            <person name="Tomita M."/>
            <person name="Numata K."/>
            <person name="Arakawa K."/>
        </authorList>
    </citation>
    <scope>NUCLEOTIDE SEQUENCE [LARGE SCALE GENOMIC DNA]</scope>
</reference>
<keyword evidence="3" id="KW-1185">Reference proteome</keyword>
<evidence type="ECO:0000256" key="1">
    <source>
        <dbReference type="SAM" id="MobiDB-lite"/>
    </source>
</evidence>
<dbReference type="EMBL" id="BGZK01001217">
    <property type="protein sequence ID" value="GBP74659.1"/>
    <property type="molecule type" value="Genomic_DNA"/>
</dbReference>